<evidence type="ECO:0000256" key="1">
    <source>
        <dbReference type="SAM" id="Coils"/>
    </source>
</evidence>
<keyword evidence="2" id="KW-1133">Transmembrane helix</keyword>
<protein>
    <submittedName>
        <fullName evidence="5">Diguanylate cyclase</fullName>
        <ecNumber evidence="5">2.7.7.65</ecNumber>
    </submittedName>
</protein>
<dbReference type="PANTHER" id="PTHR44757">
    <property type="entry name" value="DIGUANYLATE CYCLASE DGCP"/>
    <property type="match status" value="1"/>
</dbReference>
<dbReference type="NCBIfam" id="TIGR00254">
    <property type="entry name" value="GGDEF"/>
    <property type="match status" value="1"/>
</dbReference>
<keyword evidence="5" id="KW-0808">Transferase</keyword>
<feature type="domain" description="GGDEF" evidence="4">
    <location>
        <begin position="503"/>
        <end position="638"/>
    </location>
</feature>
<dbReference type="EC" id="2.7.7.65" evidence="5"/>
<keyword evidence="2" id="KW-0472">Membrane</keyword>
<proteinExistence type="predicted"/>
<feature type="transmembrane region" description="Helical" evidence="2">
    <location>
        <begin position="287"/>
        <end position="308"/>
    </location>
</feature>
<dbReference type="EMBL" id="JAJCIS010000027">
    <property type="protein sequence ID" value="MCB7389464.1"/>
    <property type="molecule type" value="Genomic_DNA"/>
</dbReference>
<dbReference type="PROSITE" id="PS50885">
    <property type="entry name" value="HAMP"/>
    <property type="match status" value="1"/>
</dbReference>
<organism evidence="5 6">
    <name type="scientific">Bariatricus massiliensis</name>
    <dbReference type="NCBI Taxonomy" id="1745713"/>
    <lineage>
        <taxon>Bacteria</taxon>
        <taxon>Bacillati</taxon>
        <taxon>Bacillota</taxon>
        <taxon>Clostridia</taxon>
        <taxon>Lachnospirales</taxon>
        <taxon>Lachnospiraceae</taxon>
        <taxon>Bariatricus</taxon>
    </lineage>
</organism>
<sequence length="639" mass="72119">MQKIIVRYIAMVVAAALLLIFGLNWLLQGKNAETDMVKNANLKLEQISRTLDNNTLELENLKESLSEDYLTRAYAFAYIIEQNPDVLNSQTELQRITELLNVDELHVIDENGILFAGNIPLYFGMDFHSTEQTSEFLSILDDPNGSLVQEIRPNGYEQKVFQYIGVARQDEKGIVQIGMAPTRMLEAQKRNELSYILAKIPMDTGGTLFAIDKETKKILAHSDDSLQGKDMKALGFTEKNLNDFEHGRFLGKGNNKKFYVLKEYEGIMLGLGKEEKVLYEERNRQSLMVSVYLIVSCLMVIILINLLLKRVIVDGIYKIMGEITRITEGNLNTVVKVDSNPEFKNLSSGINQMVQGILEASGKVSKIIDGVDMQIGVFEIENDKQEVMATAKLGEIMGWTPEEAKEIYADKDRFAKALDNVMGRPLEGEDGIYQLTASGKRWVKIQMASELRGQYGVVTDVTEEVLDKKKIQHERDYDSLTGLCNIDTLKREAENILESGDVGCAAMVMLDLDNFKGVNDQYGHDFGDEYLRRCAMLLKVFNGAKGIAARRSGDEFCIFFHHHESRPEIMNRMEEFYISLREEVLLFPDGTRGTLSISAGVAWYDETLKSYGTLLKAADYALYDAKNSGKGIIKQYTLL</sequence>
<dbReference type="PANTHER" id="PTHR44757:SF2">
    <property type="entry name" value="BIOFILM ARCHITECTURE MAINTENANCE PROTEIN MBAA"/>
    <property type="match status" value="1"/>
</dbReference>
<evidence type="ECO:0000313" key="6">
    <source>
        <dbReference type="Proteomes" id="UP001299546"/>
    </source>
</evidence>
<evidence type="ECO:0000259" key="3">
    <source>
        <dbReference type="PROSITE" id="PS50885"/>
    </source>
</evidence>
<dbReference type="Gene3D" id="6.10.340.10">
    <property type="match status" value="1"/>
</dbReference>
<keyword evidence="2" id="KW-0812">Transmembrane</keyword>
<dbReference type="SMART" id="SM00267">
    <property type="entry name" value="GGDEF"/>
    <property type="match status" value="1"/>
</dbReference>
<dbReference type="RefSeq" id="WP_066733499.1">
    <property type="nucleotide sequence ID" value="NZ_JAJCIQ010000026.1"/>
</dbReference>
<dbReference type="GO" id="GO:0052621">
    <property type="term" value="F:diguanylate cyclase activity"/>
    <property type="evidence" value="ECO:0007669"/>
    <property type="project" value="UniProtKB-EC"/>
</dbReference>
<feature type="coiled-coil region" evidence="1">
    <location>
        <begin position="37"/>
        <end position="64"/>
    </location>
</feature>
<dbReference type="SUPFAM" id="SSF158472">
    <property type="entry name" value="HAMP domain-like"/>
    <property type="match status" value="1"/>
</dbReference>
<dbReference type="Gene3D" id="3.30.70.270">
    <property type="match status" value="1"/>
</dbReference>
<dbReference type="PROSITE" id="PS50887">
    <property type="entry name" value="GGDEF"/>
    <property type="match status" value="1"/>
</dbReference>
<dbReference type="InterPro" id="IPR029787">
    <property type="entry name" value="Nucleotide_cyclase"/>
</dbReference>
<keyword evidence="1" id="KW-0175">Coiled coil</keyword>
<dbReference type="Proteomes" id="UP001299546">
    <property type="component" value="Unassembled WGS sequence"/>
</dbReference>
<feature type="domain" description="HAMP" evidence="3">
    <location>
        <begin position="310"/>
        <end position="362"/>
    </location>
</feature>
<keyword evidence="6" id="KW-1185">Reference proteome</keyword>
<gene>
    <name evidence="5" type="ORF">LIZ65_19465</name>
</gene>
<evidence type="ECO:0000313" key="5">
    <source>
        <dbReference type="EMBL" id="MCB7389464.1"/>
    </source>
</evidence>
<evidence type="ECO:0000259" key="4">
    <source>
        <dbReference type="PROSITE" id="PS50887"/>
    </source>
</evidence>
<dbReference type="SUPFAM" id="SSF55073">
    <property type="entry name" value="Nucleotide cyclase"/>
    <property type="match status" value="1"/>
</dbReference>
<comment type="caution">
    <text evidence="5">The sequence shown here is derived from an EMBL/GenBank/DDBJ whole genome shotgun (WGS) entry which is preliminary data.</text>
</comment>
<reference evidence="5 6" key="1">
    <citation type="submission" date="2021-10" db="EMBL/GenBank/DDBJ databases">
        <title>Collection of gut derived symbiotic bacterial strains cultured from healthy donors.</title>
        <authorList>
            <person name="Lin H."/>
            <person name="Littmann E."/>
            <person name="Kohout C."/>
            <person name="Pamer E.G."/>
        </authorList>
    </citation>
    <scope>NUCLEOTIDE SEQUENCE [LARGE SCALE GENOMIC DNA]</scope>
    <source>
        <strain evidence="5 6">DFI.1.165</strain>
    </source>
</reference>
<dbReference type="InterPro" id="IPR000160">
    <property type="entry name" value="GGDEF_dom"/>
</dbReference>
<dbReference type="Pfam" id="PF00990">
    <property type="entry name" value="GGDEF"/>
    <property type="match status" value="1"/>
</dbReference>
<evidence type="ECO:0000256" key="2">
    <source>
        <dbReference type="SAM" id="Phobius"/>
    </source>
</evidence>
<dbReference type="InterPro" id="IPR052155">
    <property type="entry name" value="Biofilm_reg_signaling"/>
</dbReference>
<dbReference type="InterPro" id="IPR043128">
    <property type="entry name" value="Rev_trsase/Diguanyl_cyclase"/>
</dbReference>
<dbReference type="CDD" id="cd06225">
    <property type="entry name" value="HAMP"/>
    <property type="match status" value="1"/>
</dbReference>
<keyword evidence="5" id="KW-0548">Nucleotidyltransferase</keyword>
<name>A0ABS8DMM9_9FIRM</name>
<dbReference type="CDD" id="cd01949">
    <property type="entry name" value="GGDEF"/>
    <property type="match status" value="1"/>
</dbReference>
<accession>A0ABS8DMM9</accession>
<dbReference type="InterPro" id="IPR003660">
    <property type="entry name" value="HAMP_dom"/>
</dbReference>